<dbReference type="Gramene" id="CDY01681">
    <property type="protein sequence ID" value="CDY01681"/>
    <property type="gene ID" value="GSBRNA2T00112759001"/>
</dbReference>
<evidence type="ECO:0000313" key="1">
    <source>
        <dbReference type="EMBL" id="CAF1858385.1"/>
    </source>
</evidence>
<sequence>MILLRLRLSNDLSPRRNQLTVVVHVRRHCQRVSWISATVEKRIPSKMTSDIRAMANLCTTGTGPRERPHPHWIGRTARRMLIEMAVIT</sequence>
<gene>
    <name evidence="1" type="ORF">DARMORV10_C04P44930.1</name>
</gene>
<proteinExistence type="predicted"/>
<dbReference type="AlphaFoldDB" id="A0A816JRI9"/>
<dbReference type="EMBL" id="HG994368">
    <property type="protein sequence ID" value="CAF1858385.1"/>
    <property type="molecule type" value="Genomic_DNA"/>
</dbReference>
<reference evidence="1" key="1">
    <citation type="submission" date="2021-01" db="EMBL/GenBank/DDBJ databases">
        <authorList>
            <consortium name="Genoscope - CEA"/>
            <person name="William W."/>
        </authorList>
    </citation>
    <scope>NUCLEOTIDE SEQUENCE</scope>
</reference>
<dbReference type="Proteomes" id="UP001295469">
    <property type="component" value="Chromosome C04"/>
</dbReference>
<name>A0A816JRI9_BRANA</name>
<accession>A0A816JRI9</accession>
<organism evidence="1">
    <name type="scientific">Brassica napus</name>
    <name type="common">Rape</name>
    <dbReference type="NCBI Taxonomy" id="3708"/>
    <lineage>
        <taxon>Eukaryota</taxon>
        <taxon>Viridiplantae</taxon>
        <taxon>Streptophyta</taxon>
        <taxon>Embryophyta</taxon>
        <taxon>Tracheophyta</taxon>
        <taxon>Spermatophyta</taxon>
        <taxon>Magnoliopsida</taxon>
        <taxon>eudicotyledons</taxon>
        <taxon>Gunneridae</taxon>
        <taxon>Pentapetalae</taxon>
        <taxon>rosids</taxon>
        <taxon>malvids</taxon>
        <taxon>Brassicales</taxon>
        <taxon>Brassicaceae</taxon>
        <taxon>Brassiceae</taxon>
        <taxon>Brassica</taxon>
    </lineage>
</organism>
<protein>
    <submittedName>
        <fullName evidence="1">(rape) hypothetical protein</fullName>
    </submittedName>
</protein>